<dbReference type="PANTHER" id="PTHR42953">
    <property type="entry name" value="HIGH-AFFINITY ZINC UPTAKE SYSTEM PROTEIN ZNUA-RELATED"/>
    <property type="match status" value="1"/>
</dbReference>
<dbReference type="GO" id="GO:0006829">
    <property type="term" value="P:zinc ion transport"/>
    <property type="evidence" value="ECO:0007669"/>
    <property type="project" value="UniProtKB-KW"/>
</dbReference>
<dbReference type="GO" id="GO:0046872">
    <property type="term" value="F:metal ion binding"/>
    <property type="evidence" value="ECO:0007669"/>
    <property type="project" value="UniProtKB-KW"/>
</dbReference>
<dbReference type="EMBL" id="SLYB01000001">
    <property type="protein sequence ID" value="TCP97702.1"/>
    <property type="molecule type" value="Genomic_DNA"/>
</dbReference>
<keyword evidence="5" id="KW-0479">Metal-binding</keyword>
<protein>
    <recommendedName>
        <fullName evidence="3">High-affinity zinc uptake system protein ZnuA</fullName>
    </recommendedName>
</protein>
<reference evidence="15 16" key="1">
    <citation type="submission" date="2019-03" db="EMBL/GenBank/DDBJ databases">
        <title>Genomic Encyclopedia of Type Strains, Phase IV (KMG-IV): sequencing the most valuable type-strain genomes for metagenomic binning, comparative biology and taxonomic classification.</title>
        <authorList>
            <person name="Goeker M."/>
        </authorList>
    </citation>
    <scope>NUCLEOTIDE SEQUENCE [LARGE SCALE GENOMIC DNA]</scope>
    <source>
        <strain evidence="15 16">DSM 28404</strain>
    </source>
</reference>
<evidence type="ECO:0000256" key="8">
    <source>
        <dbReference type="ARBA" id="ARBA00022833"/>
    </source>
</evidence>
<keyword evidence="4" id="KW-0813">Transport</keyword>
<evidence type="ECO:0000256" key="13">
    <source>
        <dbReference type="SAM" id="MobiDB-lite"/>
    </source>
</evidence>
<dbReference type="NCBIfam" id="NF007091">
    <property type="entry name" value="PRK09545.1"/>
    <property type="match status" value="1"/>
</dbReference>
<evidence type="ECO:0000313" key="16">
    <source>
        <dbReference type="Proteomes" id="UP000295763"/>
    </source>
</evidence>
<dbReference type="Gene3D" id="3.40.50.1980">
    <property type="entry name" value="Nitrogenase molybdenum iron protein domain"/>
    <property type="match status" value="3"/>
</dbReference>
<dbReference type="InterPro" id="IPR050492">
    <property type="entry name" value="Bact_metal-bind_prot9"/>
</dbReference>
<keyword evidence="11" id="KW-1015">Disulfide bond</keyword>
<evidence type="ECO:0000256" key="7">
    <source>
        <dbReference type="ARBA" id="ARBA00022764"/>
    </source>
</evidence>
<evidence type="ECO:0000256" key="9">
    <source>
        <dbReference type="ARBA" id="ARBA00022906"/>
    </source>
</evidence>
<dbReference type="Pfam" id="PF01297">
    <property type="entry name" value="ZnuA"/>
    <property type="match status" value="1"/>
</dbReference>
<evidence type="ECO:0000256" key="10">
    <source>
        <dbReference type="ARBA" id="ARBA00023065"/>
    </source>
</evidence>
<keyword evidence="10" id="KW-0406">Ion transport</keyword>
<gene>
    <name evidence="15" type="ORF">EDC44_10185</name>
</gene>
<dbReference type="CDD" id="cd01019">
    <property type="entry name" value="ZnuA"/>
    <property type="match status" value="1"/>
</dbReference>
<feature type="region of interest" description="Disordered" evidence="13">
    <location>
        <begin position="113"/>
        <end position="152"/>
    </location>
</feature>
<sequence length="326" mass="35889">MSLFSKTAIASAVLSVSFAANANVLTTIKPLGFIASSIADGVTETEVLLPASASPHDYSLKPSDVQKVKEAQLVLWIGEDVDAFLEKTVDGLDEKNVLTIADIKGVEPLLSEGSEHHHHHDHDHDGHGKHADHDHEKHEAHEHHHDHEGHHHGEHELNWHVWFSPKVSELVAEQLAEKLIAQYPDKKALIAQNLADFKTNLTEQSAKITQQLVPVKGKGFYVFHDAYGYFNETYGLQQTGSFTINPLVAPGARTLAKIKSEIEQHKVSCLFAEPQFTPKVIESLQKSTGVHVGTLDPLGEKVALGKNSYGAFLQNIADSYIQCLVQ</sequence>
<keyword evidence="9" id="KW-0864">Zinc transport</keyword>
<dbReference type="PANTHER" id="PTHR42953:SF3">
    <property type="entry name" value="HIGH-AFFINITY ZINC UPTAKE SYSTEM PROTEIN ZNUA"/>
    <property type="match status" value="1"/>
</dbReference>
<dbReference type="AlphaFoldDB" id="A0A4R2TRN9"/>
<comment type="subcellular location">
    <subcellularLocation>
        <location evidence="1">Periplasm</location>
    </subcellularLocation>
</comment>
<dbReference type="InterPro" id="IPR035520">
    <property type="entry name" value="ZnuA"/>
</dbReference>
<keyword evidence="8" id="KW-0862">Zinc</keyword>
<comment type="function">
    <text evidence="12">Part of the ATP-binding cassette (ABC) transport system ZnuABC involved in zinc import. Binds zinc with high affinity and specificity and delivers it to the membrane permease for translocation into the cytoplasm.</text>
</comment>
<evidence type="ECO:0000256" key="12">
    <source>
        <dbReference type="ARBA" id="ARBA00045516"/>
    </source>
</evidence>
<keyword evidence="7" id="KW-0574">Periplasm</keyword>
<evidence type="ECO:0000256" key="2">
    <source>
        <dbReference type="ARBA" id="ARBA00011028"/>
    </source>
</evidence>
<evidence type="ECO:0000256" key="5">
    <source>
        <dbReference type="ARBA" id="ARBA00022723"/>
    </source>
</evidence>
<evidence type="ECO:0000256" key="6">
    <source>
        <dbReference type="ARBA" id="ARBA00022729"/>
    </source>
</evidence>
<organism evidence="15 16">
    <name type="scientific">Cricetibacter osteomyelitidis</name>
    <dbReference type="NCBI Taxonomy" id="1521931"/>
    <lineage>
        <taxon>Bacteria</taxon>
        <taxon>Pseudomonadati</taxon>
        <taxon>Pseudomonadota</taxon>
        <taxon>Gammaproteobacteria</taxon>
        <taxon>Pasteurellales</taxon>
        <taxon>Pasteurellaceae</taxon>
        <taxon>Cricetibacter</taxon>
    </lineage>
</organism>
<feature type="compositionally biased region" description="Basic and acidic residues" evidence="13">
    <location>
        <begin position="122"/>
        <end position="152"/>
    </location>
</feature>
<evidence type="ECO:0000313" key="15">
    <source>
        <dbReference type="EMBL" id="TCP97702.1"/>
    </source>
</evidence>
<evidence type="ECO:0000256" key="14">
    <source>
        <dbReference type="SAM" id="SignalP"/>
    </source>
</evidence>
<dbReference type="OrthoDB" id="7346865at2"/>
<feature type="signal peptide" evidence="14">
    <location>
        <begin position="1"/>
        <end position="22"/>
    </location>
</feature>
<proteinExistence type="inferred from homology"/>
<keyword evidence="16" id="KW-1185">Reference proteome</keyword>
<evidence type="ECO:0000256" key="11">
    <source>
        <dbReference type="ARBA" id="ARBA00023157"/>
    </source>
</evidence>
<evidence type="ECO:0000256" key="3">
    <source>
        <dbReference type="ARBA" id="ARBA00015915"/>
    </source>
</evidence>
<dbReference type="InterPro" id="IPR006127">
    <property type="entry name" value="ZnuA-like"/>
</dbReference>
<dbReference type="FunFam" id="3.40.50.1980:FF:000006">
    <property type="entry name" value="Zinc ABC transporter substrate-binding protein ZnuA"/>
    <property type="match status" value="1"/>
</dbReference>
<comment type="similarity">
    <text evidence="2">Belongs to the bacterial solute-binding protein 9 family.</text>
</comment>
<feature type="chain" id="PRO_5020433770" description="High-affinity zinc uptake system protein ZnuA" evidence="14">
    <location>
        <begin position="23"/>
        <end position="326"/>
    </location>
</feature>
<keyword evidence="6 14" id="KW-0732">Signal</keyword>
<evidence type="ECO:0000256" key="4">
    <source>
        <dbReference type="ARBA" id="ARBA00022448"/>
    </source>
</evidence>
<accession>A0A4R2TRN9</accession>
<dbReference type="SUPFAM" id="SSF53807">
    <property type="entry name" value="Helical backbone' metal receptor"/>
    <property type="match status" value="1"/>
</dbReference>
<dbReference type="GO" id="GO:0042597">
    <property type="term" value="C:periplasmic space"/>
    <property type="evidence" value="ECO:0007669"/>
    <property type="project" value="UniProtKB-SubCell"/>
</dbReference>
<name>A0A4R2TRN9_9PAST</name>
<evidence type="ECO:0000256" key="1">
    <source>
        <dbReference type="ARBA" id="ARBA00004418"/>
    </source>
</evidence>
<dbReference type="Proteomes" id="UP000295763">
    <property type="component" value="Unassembled WGS sequence"/>
</dbReference>
<comment type="caution">
    <text evidence="15">The sequence shown here is derived from an EMBL/GenBank/DDBJ whole genome shotgun (WGS) entry which is preliminary data.</text>
</comment>